<dbReference type="SUPFAM" id="SSF53335">
    <property type="entry name" value="S-adenosyl-L-methionine-dependent methyltransferases"/>
    <property type="match status" value="1"/>
</dbReference>
<evidence type="ECO:0000313" key="3">
    <source>
        <dbReference type="Proteomes" id="UP000274920"/>
    </source>
</evidence>
<dbReference type="Proteomes" id="UP000274920">
    <property type="component" value="Unassembled WGS sequence"/>
</dbReference>
<gene>
    <name evidence="2" type="ORF">EBB54_21950</name>
</gene>
<accession>A0A3R8JQ71</accession>
<dbReference type="GO" id="GO:0032259">
    <property type="term" value="P:methylation"/>
    <property type="evidence" value="ECO:0007669"/>
    <property type="project" value="UniProtKB-KW"/>
</dbReference>
<dbReference type="AlphaFoldDB" id="A0A3R8JQ71"/>
<dbReference type="EMBL" id="RHJS01000002">
    <property type="protein sequence ID" value="RRK33722.1"/>
    <property type="molecule type" value="Genomic_DNA"/>
</dbReference>
<keyword evidence="2" id="KW-0808">Transferase</keyword>
<evidence type="ECO:0000259" key="1">
    <source>
        <dbReference type="Pfam" id="PF05050"/>
    </source>
</evidence>
<name>A0A3R8JQ71_9FIRM</name>
<dbReference type="InterPro" id="IPR029063">
    <property type="entry name" value="SAM-dependent_MTases_sf"/>
</dbReference>
<keyword evidence="2" id="KW-0489">Methyltransferase</keyword>
<sequence length="362" mass="41993">MQRFNDAIEEIFKNYYKSNDNMKAVLEKSRKRQAVIFGAGELGHRMYHILKEYGISVKCFCDNLVSGRTDSRTGMEITGLQELKEDIELFFVLIAVYDNAGYASVYQQLLDFGFESSELINVKVIVERLPVSFLEINVEQYRKVYGFLEDDFSKQVYLDRIKKAYLYSGISQNVSCGQEEYFDGKVILTDEEVFVDCGGFNGDTALKFIDRTNGRYKKIIIFEPEISKENLIRERMKDYKYDFYPYGVWSHETVLRFDASGDLASHVSETGNAEVKARALDETVFEDAPTYIKMDIEGSEAEALRGCRKIIQKYKPKLAICIYHKPEDLFEIPILIKEMCREYKIVIRQYADSIFETVCYAI</sequence>
<reference evidence="2" key="1">
    <citation type="submission" date="2018-10" db="EMBL/GenBank/DDBJ databases">
        <title>Schaedlerella arabinophila gen. nov. sp. nov., isolated from the mouse intestinal tract and comparative analysis with the genome of the closely related altered Schaedler flora strain ASF502.</title>
        <authorList>
            <person name="Miyake S."/>
            <person name="Soh M."/>
            <person name="Seedorf H."/>
        </authorList>
    </citation>
    <scope>NUCLEOTIDE SEQUENCE [LARGE SCALE GENOMIC DNA]</scope>
    <source>
        <strain evidence="2">DSM 106076</strain>
    </source>
</reference>
<dbReference type="NCBIfam" id="TIGR01444">
    <property type="entry name" value="fkbM_fam"/>
    <property type="match status" value="1"/>
</dbReference>
<dbReference type="Pfam" id="PF05050">
    <property type="entry name" value="Methyltransf_21"/>
    <property type="match status" value="1"/>
</dbReference>
<dbReference type="RefSeq" id="WP_125128936.1">
    <property type="nucleotide sequence ID" value="NZ_RHJS01000002.1"/>
</dbReference>
<dbReference type="Gene3D" id="3.40.50.720">
    <property type="entry name" value="NAD(P)-binding Rossmann-like Domain"/>
    <property type="match status" value="1"/>
</dbReference>
<dbReference type="GO" id="GO:0008168">
    <property type="term" value="F:methyltransferase activity"/>
    <property type="evidence" value="ECO:0007669"/>
    <property type="project" value="UniProtKB-KW"/>
</dbReference>
<proteinExistence type="predicted"/>
<feature type="domain" description="Methyltransferase FkbM" evidence="1">
    <location>
        <begin position="196"/>
        <end position="327"/>
    </location>
</feature>
<keyword evidence="3" id="KW-1185">Reference proteome</keyword>
<dbReference type="InterPro" id="IPR006342">
    <property type="entry name" value="FkbM_mtfrase"/>
</dbReference>
<evidence type="ECO:0000313" key="2">
    <source>
        <dbReference type="EMBL" id="RRK33722.1"/>
    </source>
</evidence>
<protein>
    <submittedName>
        <fullName evidence="2">FkbM family methyltransferase</fullName>
    </submittedName>
</protein>
<comment type="caution">
    <text evidence="2">The sequence shown here is derived from an EMBL/GenBank/DDBJ whole genome shotgun (WGS) entry which is preliminary data.</text>
</comment>
<dbReference type="Gene3D" id="3.40.50.150">
    <property type="entry name" value="Vaccinia Virus protein VP39"/>
    <property type="match status" value="1"/>
</dbReference>
<organism evidence="2 3">
    <name type="scientific">Schaedlerella arabinosiphila</name>
    <dbReference type="NCBI Taxonomy" id="2044587"/>
    <lineage>
        <taxon>Bacteria</taxon>
        <taxon>Bacillati</taxon>
        <taxon>Bacillota</taxon>
        <taxon>Clostridia</taxon>
        <taxon>Lachnospirales</taxon>
        <taxon>Lachnospiraceae</taxon>
        <taxon>Schaedlerella</taxon>
    </lineage>
</organism>